<keyword evidence="2" id="KW-1185">Reference proteome</keyword>
<dbReference type="Proteomes" id="UP000661077">
    <property type="component" value="Unassembled WGS sequence"/>
</dbReference>
<evidence type="ECO:0000313" key="1">
    <source>
        <dbReference type="EMBL" id="MBM0103537.1"/>
    </source>
</evidence>
<evidence type="ECO:0008006" key="3">
    <source>
        <dbReference type="Google" id="ProtNLM"/>
    </source>
</evidence>
<proteinExistence type="predicted"/>
<name>A0ABS1WRD7_9GAMM</name>
<organism evidence="1 2">
    <name type="scientific">Steroidobacter gossypii</name>
    <dbReference type="NCBI Taxonomy" id="2805490"/>
    <lineage>
        <taxon>Bacteria</taxon>
        <taxon>Pseudomonadati</taxon>
        <taxon>Pseudomonadota</taxon>
        <taxon>Gammaproteobacteria</taxon>
        <taxon>Steroidobacterales</taxon>
        <taxon>Steroidobacteraceae</taxon>
        <taxon>Steroidobacter</taxon>
    </lineage>
</organism>
<gene>
    <name evidence="1" type="ORF">JM946_02225</name>
</gene>
<dbReference type="SUPFAM" id="SSF55961">
    <property type="entry name" value="Bet v1-like"/>
    <property type="match status" value="1"/>
</dbReference>
<protein>
    <recommendedName>
        <fullName evidence="3">SRPBCC domain-containing protein</fullName>
    </recommendedName>
</protein>
<dbReference type="InterPro" id="IPR023393">
    <property type="entry name" value="START-like_dom_sf"/>
</dbReference>
<reference evidence="1 2" key="1">
    <citation type="journal article" date="2021" name="Int. J. Syst. Evol. Microbiol.">
        <title>Steroidobacter gossypii sp. nov., isolated from soil of cotton cropping field.</title>
        <authorList>
            <person name="Huang R."/>
            <person name="Yang S."/>
            <person name="Zhen C."/>
            <person name="Liu W."/>
        </authorList>
    </citation>
    <scope>NUCLEOTIDE SEQUENCE [LARGE SCALE GENOMIC DNA]</scope>
    <source>
        <strain evidence="1 2">S1-65</strain>
    </source>
</reference>
<dbReference type="EMBL" id="JAEVLS010000001">
    <property type="protein sequence ID" value="MBM0103537.1"/>
    <property type="molecule type" value="Genomic_DNA"/>
</dbReference>
<comment type="caution">
    <text evidence="1">The sequence shown here is derived from an EMBL/GenBank/DDBJ whole genome shotgun (WGS) entry which is preliminary data.</text>
</comment>
<accession>A0ABS1WRD7</accession>
<sequence>MRACLTSMVARRVAAIVAPIAVVAALLGAAAARAEIVSAGPSGFNLRHTAETPNVAPPIIWAALADVAKWWDPEHTYSGDARNLTLEPFVRGCFCEKLGLYAGIEHGNVVYAMPAKTLRINGALGPLQEFGITGVMTWQIESAAGGSRITFTYNVGGFADRPLADWAPIVDEVLGGQLQRLARYVSVGNPEPPKQ</sequence>
<dbReference type="Gene3D" id="3.30.530.20">
    <property type="match status" value="1"/>
</dbReference>
<evidence type="ECO:0000313" key="2">
    <source>
        <dbReference type="Proteomes" id="UP000661077"/>
    </source>
</evidence>
<dbReference type="RefSeq" id="WP_203165503.1">
    <property type="nucleotide sequence ID" value="NZ_JAEVLS010000001.1"/>
</dbReference>